<keyword evidence="2" id="KW-0175">Coiled coil</keyword>
<accession>A0A1V8SQT7</accession>
<dbReference type="Pfam" id="PF04199">
    <property type="entry name" value="Cyclase"/>
    <property type="match status" value="1"/>
</dbReference>
<feature type="compositionally biased region" description="Acidic residues" evidence="3">
    <location>
        <begin position="400"/>
        <end position="412"/>
    </location>
</feature>
<dbReference type="GO" id="GO:0004061">
    <property type="term" value="F:arylformamidase activity"/>
    <property type="evidence" value="ECO:0007669"/>
    <property type="project" value="InterPro"/>
</dbReference>
<gene>
    <name evidence="4" type="ORF">B0A48_12906</name>
</gene>
<dbReference type="STRING" id="1507870.A0A1V8SQT7"/>
<feature type="region of interest" description="Disordered" evidence="3">
    <location>
        <begin position="355"/>
        <end position="508"/>
    </location>
</feature>
<dbReference type="EMBL" id="NAJO01000031">
    <property type="protein sequence ID" value="OQO01351.1"/>
    <property type="molecule type" value="Genomic_DNA"/>
</dbReference>
<evidence type="ECO:0000313" key="4">
    <source>
        <dbReference type="EMBL" id="OQO01351.1"/>
    </source>
</evidence>
<dbReference type="PANTHER" id="PTHR34861">
    <property type="match status" value="1"/>
</dbReference>
<evidence type="ECO:0000256" key="1">
    <source>
        <dbReference type="ARBA" id="ARBA00007865"/>
    </source>
</evidence>
<keyword evidence="5" id="KW-1185">Reference proteome</keyword>
<evidence type="ECO:0000313" key="5">
    <source>
        <dbReference type="Proteomes" id="UP000192596"/>
    </source>
</evidence>
<reference evidence="5" key="1">
    <citation type="submission" date="2017-03" db="EMBL/GenBank/DDBJ databases">
        <title>Genomes of endolithic fungi from Antarctica.</title>
        <authorList>
            <person name="Coleine C."/>
            <person name="Masonjones S."/>
            <person name="Stajich J.E."/>
        </authorList>
    </citation>
    <scope>NUCLEOTIDE SEQUENCE [LARGE SCALE GENOMIC DNA]</scope>
    <source>
        <strain evidence="5">CCFEE 5527</strain>
    </source>
</reference>
<dbReference type="GO" id="GO:0019441">
    <property type="term" value="P:L-tryptophan catabolic process to kynurenine"/>
    <property type="evidence" value="ECO:0007669"/>
    <property type="project" value="InterPro"/>
</dbReference>
<dbReference type="PANTHER" id="PTHR34861:SF11">
    <property type="entry name" value="CYCLASE"/>
    <property type="match status" value="1"/>
</dbReference>
<dbReference type="SUPFAM" id="SSF102198">
    <property type="entry name" value="Putative cyclase"/>
    <property type="match status" value="1"/>
</dbReference>
<feature type="coiled-coil region" evidence="2">
    <location>
        <begin position="523"/>
        <end position="550"/>
    </location>
</feature>
<evidence type="ECO:0000256" key="2">
    <source>
        <dbReference type="SAM" id="Coils"/>
    </source>
</evidence>
<dbReference type="InParanoid" id="A0A1V8SQT7"/>
<dbReference type="Gene3D" id="3.50.30.50">
    <property type="entry name" value="Putative cyclase"/>
    <property type="match status" value="1"/>
</dbReference>
<evidence type="ECO:0000256" key="3">
    <source>
        <dbReference type="SAM" id="MobiDB-lite"/>
    </source>
</evidence>
<protein>
    <submittedName>
        <fullName evidence="4">Uncharacterized protein</fullName>
    </submittedName>
</protein>
<dbReference type="Proteomes" id="UP000192596">
    <property type="component" value="Unassembled WGS sequence"/>
</dbReference>
<feature type="compositionally biased region" description="Basic and acidic residues" evidence="3">
    <location>
        <begin position="478"/>
        <end position="489"/>
    </location>
</feature>
<dbReference type="OrthoDB" id="5396at2759"/>
<proteinExistence type="inferred from homology"/>
<dbReference type="InterPro" id="IPR037175">
    <property type="entry name" value="KFase_sf"/>
</dbReference>
<organism evidence="4 5">
    <name type="scientific">Cryoendolithus antarcticus</name>
    <dbReference type="NCBI Taxonomy" id="1507870"/>
    <lineage>
        <taxon>Eukaryota</taxon>
        <taxon>Fungi</taxon>
        <taxon>Dikarya</taxon>
        <taxon>Ascomycota</taxon>
        <taxon>Pezizomycotina</taxon>
        <taxon>Dothideomycetes</taxon>
        <taxon>Dothideomycetidae</taxon>
        <taxon>Cladosporiales</taxon>
        <taxon>Cladosporiaceae</taxon>
        <taxon>Cryoendolithus</taxon>
    </lineage>
</organism>
<name>A0A1V8SQT7_9PEZI</name>
<sequence>MSIPKFSELPLDKKGPHHNAWGLYGSKDELGTLNRLTKDIVASAASLIKAGDRVSLNWPLDAQGDLPFFGRQEFHKEIIHKAPRVVNDDVWTFNTQSSSQWDGFRHFGYQKEAVFYNGVTIDDIHGTNGKPKTTQNGVHAWSEQGIVGRGILLDYHSWRLANNKSHDAFKTSSISVSDLRAVAKAQGTEIKFGDILFVRSGYMAAYNALSRDEISALRDRHPKPQFAGVEQSEEMLEFMWSNFSACAGDHPSWEAWPTQQEWSCHEVMLGGWGMPIGELFDLEKLGEVCKKEGRWEFFLTSESHLRKRDSDAYSTLFADYLDLQKQLELSSLSETEAKGRWKSFMGKWNRGELSEGWYDPKTKERADAHAAEERSESRVNARPHTTDDRQTARISKTDAQEEESDDGEDDDAGFGPSLPAGSRPGPQAPTTQELQLRRELETGDREHQNTMRKLERKEERSNAQSRLDELAPRAAAGTRDRQIENRREQAFSNKTFAESKDAGVAEVPESDLLGASGVEEYKAEVQKNQRKQSEREIRKEEVLRARAVEREEKVAEFRRKEDKTMEMLRGLARERFGTGV</sequence>
<comment type="caution">
    <text evidence="4">The sequence shown here is derived from an EMBL/GenBank/DDBJ whole genome shotgun (WGS) entry which is preliminary data.</text>
</comment>
<comment type="similarity">
    <text evidence="1">Belongs to the Cyclase 1 superfamily.</text>
</comment>
<feature type="compositionally biased region" description="Basic and acidic residues" evidence="3">
    <location>
        <begin position="355"/>
        <end position="399"/>
    </location>
</feature>
<dbReference type="AlphaFoldDB" id="A0A1V8SQT7"/>
<feature type="compositionally biased region" description="Basic and acidic residues" evidence="3">
    <location>
        <begin position="435"/>
        <end position="471"/>
    </location>
</feature>
<dbReference type="InterPro" id="IPR007325">
    <property type="entry name" value="KFase/CYL"/>
</dbReference>